<dbReference type="OrthoDB" id="119761at2"/>
<gene>
    <name evidence="2" type="ORF">LHA_2303</name>
</gene>
<reference evidence="3" key="1">
    <citation type="submission" date="2014-09" db="EMBL/GenBank/DDBJ databases">
        <authorList>
            <person name="Gomez-Valero L."/>
        </authorList>
    </citation>
    <scope>NUCLEOTIDE SEQUENCE [LARGE SCALE GENOMIC DNA]</scope>
    <source>
        <strain evidence="3">ATCC35250</strain>
    </source>
</reference>
<dbReference type="EMBL" id="LN681225">
    <property type="protein sequence ID" value="CEK11322.1"/>
    <property type="molecule type" value="Genomic_DNA"/>
</dbReference>
<evidence type="ECO:0008006" key="4">
    <source>
        <dbReference type="Google" id="ProtNLM"/>
    </source>
</evidence>
<organism evidence="2 3">
    <name type="scientific">Legionella hackeliae</name>
    <dbReference type="NCBI Taxonomy" id="449"/>
    <lineage>
        <taxon>Bacteria</taxon>
        <taxon>Pseudomonadati</taxon>
        <taxon>Pseudomonadota</taxon>
        <taxon>Gammaproteobacteria</taxon>
        <taxon>Legionellales</taxon>
        <taxon>Legionellaceae</taxon>
        <taxon>Legionella</taxon>
    </lineage>
</organism>
<keyword evidence="1" id="KW-0472">Membrane</keyword>
<dbReference type="HOGENOM" id="CLU_072266_2_2_6"/>
<dbReference type="KEGG" id="lha:LHA_2303"/>
<keyword evidence="1" id="KW-0812">Transmembrane</keyword>
<name>A0A0A8UW54_LEGHA</name>
<sequence>MSKKSKKDPANNYFARFAKVISDAVGTVWSFLLALATIIIWSIAGPLFKFSDTWQLVINTGTTIVTFLMVFLIQHTQNRDTIILNLKLDELIKANRSADNQSIDLSKLSDEELAMLECEYKKYVIRKQENKFKRY</sequence>
<keyword evidence="3" id="KW-1185">Reference proteome</keyword>
<evidence type="ECO:0000256" key="1">
    <source>
        <dbReference type="SAM" id="Phobius"/>
    </source>
</evidence>
<keyword evidence="1" id="KW-1133">Transmembrane helix</keyword>
<feature type="transmembrane region" description="Helical" evidence="1">
    <location>
        <begin position="20"/>
        <end position="44"/>
    </location>
</feature>
<dbReference type="PATRIC" id="fig|449.7.peg.156"/>
<dbReference type="RefSeq" id="WP_045106545.1">
    <property type="nucleotide sequence ID" value="NZ_LN681225.1"/>
</dbReference>
<dbReference type="GO" id="GO:0055085">
    <property type="term" value="P:transmembrane transport"/>
    <property type="evidence" value="ECO:0007669"/>
    <property type="project" value="InterPro"/>
</dbReference>
<proteinExistence type="predicted"/>
<feature type="transmembrane region" description="Helical" evidence="1">
    <location>
        <begin position="56"/>
        <end position="73"/>
    </location>
</feature>
<dbReference type="AlphaFoldDB" id="A0A0A8UW54"/>
<dbReference type="Proteomes" id="UP000032803">
    <property type="component" value="Chromosome I"/>
</dbReference>
<protein>
    <recommendedName>
        <fullName evidence="4">Low affinity iron permease</fullName>
    </recommendedName>
</protein>
<dbReference type="InterPro" id="IPR007251">
    <property type="entry name" value="Iron_permease_Fet4"/>
</dbReference>
<dbReference type="STRING" id="449.LHA_2303"/>
<evidence type="ECO:0000313" key="3">
    <source>
        <dbReference type="Proteomes" id="UP000032803"/>
    </source>
</evidence>
<dbReference type="Pfam" id="PF04120">
    <property type="entry name" value="Iron_permease"/>
    <property type="match status" value="1"/>
</dbReference>
<evidence type="ECO:0000313" key="2">
    <source>
        <dbReference type="EMBL" id="CEK11322.1"/>
    </source>
</evidence>
<accession>A0A0A8UW54</accession>